<gene>
    <name evidence="1" type="ORF">JOM49_005031</name>
</gene>
<reference evidence="1 2" key="1">
    <citation type="submission" date="2021-03" db="EMBL/GenBank/DDBJ databases">
        <title>Sequencing the genomes of 1000 actinobacteria strains.</title>
        <authorList>
            <person name="Klenk H.-P."/>
        </authorList>
    </citation>
    <scope>NUCLEOTIDE SEQUENCE [LARGE SCALE GENOMIC DNA]</scope>
    <source>
        <strain evidence="1 2">DSM 45510</strain>
    </source>
</reference>
<dbReference type="InterPro" id="IPR020835">
    <property type="entry name" value="Catalase_sf"/>
</dbReference>
<proteinExistence type="predicted"/>
<evidence type="ECO:0000313" key="2">
    <source>
        <dbReference type="Proteomes" id="UP000741013"/>
    </source>
</evidence>
<evidence type="ECO:0000313" key="1">
    <source>
        <dbReference type="EMBL" id="MBP2183505.1"/>
    </source>
</evidence>
<comment type="caution">
    <text evidence="1">The sequence shown here is derived from an EMBL/GenBank/DDBJ whole genome shotgun (WGS) entry which is preliminary data.</text>
</comment>
<accession>A0ABS4PVQ0</accession>
<organism evidence="1 2">
    <name type="scientific">Amycolatopsis magusensis</name>
    <dbReference type="NCBI Taxonomy" id="882444"/>
    <lineage>
        <taxon>Bacteria</taxon>
        <taxon>Bacillati</taxon>
        <taxon>Actinomycetota</taxon>
        <taxon>Actinomycetes</taxon>
        <taxon>Pseudonocardiales</taxon>
        <taxon>Pseudonocardiaceae</taxon>
        <taxon>Amycolatopsis</taxon>
    </lineage>
</organism>
<dbReference type="EMBL" id="JAGGMS010000001">
    <property type="protein sequence ID" value="MBP2183505.1"/>
    <property type="molecule type" value="Genomic_DNA"/>
</dbReference>
<dbReference type="Proteomes" id="UP000741013">
    <property type="component" value="Unassembled WGS sequence"/>
</dbReference>
<sequence length="215" mass="23178">MAITAKLFRVLASARHARAFHPRGLLLTGELTPFDGGELPLPAGTRTVTARLSKGVGTPGDVPDALGLALRLHGEPVWDLTLTSSRPRFLPWPSGSWTEARFSSLTPYRNDGEAIWLGARADRRDNPGGASLDSVRRLLEDGPLQYILYTARGTGAWRTAARLTLDRVAADGPAPAFDPMRNHPDGVEMAPRWLAHLRESAYAGSRTGRGGPGPE</sequence>
<dbReference type="RefSeq" id="WP_209666670.1">
    <property type="nucleotide sequence ID" value="NZ_JAGGMS010000001.1"/>
</dbReference>
<dbReference type="SUPFAM" id="SSF56634">
    <property type="entry name" value="Heme-dependent catalase-like"/>
    <property type="match status" value="1"/>
</dbReference>
<name>A0ABS4PVQ0_9PSEU</name>
<keyword evidence="2" id="KW-1185">Reference proteome</keyword>
<protein>
    <recommendedName>
        <fullName evidence="3">Phosphodiesterase</fullName>
    </recommendedName>
</protein>
<evidence type="ECO:0008006" key="3">
    <source>
        <dbReference type="Google" id="ProtNLM"/>
    </source>
</evidence>